<dbReference type="InterPro" id="IPR016164">
    <property type="entry name" value="FAD-linked_Oxase-like_C"/>
</dbReference>
<dbReference type="InterPro" id="IPR016166">
    <property type="entry name" value="FAD-bd_PCMH"/>
</dbReference>
<dbReference type="InterPro" id="IPR015345">
    <property type="entry name" value="Cytokinin_DH_FAD/cytokin-bd"/>
</dbReference>
<dbReference type="PROSITE" id="PS51257">
    <property type="entry name" value="PROKAR_LIPOPROTEIN"/>
    <property type="match status" value="1"/>
</dbReference>
<dbReference type="InterPro" id="IPR016169">
    <property type="entry name" value="FAD-bd_PCMH_sub2"/>
</dbReference>
<keyword evidence="4" id="KW-0285">Flavoprotein</keyword>
<dbReference type="Gramene" id="Pp3c23_17360V3.1">
    <property type="protein sequence ID" value="Pp3c23_17360V3.1"/>
    <property type="gene ID" value="Pp3c23_17360"/>
</dbReference>
<dbReference type="GO" id="GO:0071949">
    <property type="term" value="F:FAD binding"/>
    <property type="evidence" value="ECO:0007669"/>
    <property type="project" value="InterPro"/>
</dbReference>
<dbReference type="Gramene" id="Pp3c23_17360V3.2">
    <property type="protein sequence ID" value="Pp3c23_17360V3.2"/>
    <property type="gene ID" value="Pp3c23_17360"/>
</dbReference>
<dbReference type="InterPro" id="IPR006094">
    <property type="entry name" value="Oxid_FAD_bind_N"/>
</dbReference>
<dbReference type="Gene3D" id="3.40.462.10">
    <property type="entry name" value="FAD-linked oxidases, C-terminal domain"/>
    <property type="match status" value="1"/>
</dbReference>
<dbReference type="EnsemblPlants" id="Pp3c23_17360V3.1">
    <property type="protein sequence ID" value="Pp3c23_17360V3.1"/>
    <property type="gene ID" value="Pp3c23_17360"/>
</dbReference>
<dbReference type="PANTHER" id="PTHR13878:SF53">
    <property type="entry name" value="CYTOKININ DEHYDROGENASE 6"/>
    <property type="match status" value="1"/>
</dbReference>
<dbReference type="SUPFAM" id="SSF56176">
    <property type="entry name" value="FAD-binding/transporter-associated domain-like"/>
    <property type="match status" value="1"/>
</dbReference>
<dbReference type="InterPro" id="IPR036318">
    <property type="entry name" value="FAD-bd_PCMH-like_sf"/>
</dbReference>
<dbReference type="PaxDb" id="3218-PP1S222_68V6.1"/>
<dbReference type="InterPro" id="IPR016170">
    <property type="entry name" value="Cytok_DH_C_sf"/>
</dbReference>
<evidence type="ECO:0000313" key="9">
    <source>
        <dbReference type="EMBL" id="PNR29520.1"/>
    </source>
</evidence>
<dbReference type="InterPro" id="IPR050432">
    <property type="entry name" value="FAD-linked_Oxidoreductases_BP"/>
</dbReference>
<evidence type="ECO:0000313" key="10">
    <source>
        <dbReference type="EnsemblPlants" id="Pp3c23_17360V3.1"/>
    </source>
</evidence>
<dbReference type="EC" id="1.5.99.12" evidence="3"/>
<dbReference type="GO" id="GO:0009690">
    <property type="term" value="P:cytokinin metabolic process"/>
    <property type="evidence" value="ECO:0007669"/>
    <property type="project" value="InterPro"/>
</dbReference>
<dbReference type="GeneID" id="112275628"/>
<dbReference type="AlphaFoldDB" id="A0A2K1IJR6"/>
<dbReference type="PROSITE" id="PS51387">
    <property type="entry name" value="FAD_PCMH"/>
    <property type="match status" value="1"/>
</dbReference>
<feature type="signal peptide" evidence="7">
    <location>
        <begin position="1"/>
        <end position="19"/>
    </location>
</feature>
<reference evidence="9 11" key="2">
    <citation type="journal article" date="2018" name="Plant J.">
        <title>The Physcomitrella patens chromosome-scale assembly reveals moss genome structure and evolution.</title>
        <authorList>
            <person name="Lang D."/>
            <person name="Ullrich K.K."/>
            <person name="Murat F."/>
            <person name="Fuchs J."/>
            <person name="Jenkins J."/>
            <person name="Haas F.B."/>
            <person name="Piednoel M."/>
            <person name="Gundlach H."/>
            <person name="Van Bel M."/>
            <person name="Meyberg R."/>
            <person name="Vives C."/>
            <person name="Morata J."/>
            <person name="Symeonidi A."/>
            <person name="Hiss M."/>
            <person name="Muchero W."/>
            <person name="Kamisugi Y."/>
            <person name="Saleh O."/>
            <person name="Blanc G."/>
            <person name="Decker E.L."/>
            <person name="van Gessel N."/>
            <person name="Grimwood J."/>
            <person name="Hayes R.D."/>
            <person name="Graham S.W."/>
            <person name="Gunter L.E."/>
            <person name="McDaniel S.F."/>
            <person name="Hoernstein S.N.W."/>
            <person name="Larsson A."/>
            <person name="Li F.W."/>
            <person name="Perroud P.F."/>
            <person name="Phillips J."/>
            <person name="Ranjan P."/>
            <person name="Rokshar D.S."/>
            <person name="Rothfels C.J."/>
            <person name="Schneider L."/>
            <person name="Shu S."/>
            <person name="Stevenson D.W."/>
            <person name="Thummler F."/>
            <person name="Tillich M."/>
            <person name="Villarreal Aguilar J.C."/>
            <person name="Widiez T."/>
            <person name="Wong G.K."/>
            <person name="Wymore A."/>
            <person name="Zhang Y."/>
            <person name="Zimmer A.D."/>
            <person name="Quatrano R.S."/>
            <person name="Mayer K.F.X."/>
            <person name="Goodstein D."/>
            <person name="Casacuberta J.M."/>
            <person name="Vandepoele K."/>
            <person name="Reski R."/>
            <person name="Cuming A.C."/>
            <person name="Tuskan G.A."/>
            <person name="Maumus F."/>
            <person name="Salse J."/>
            <person name="Schmutz J."/>
            <person name="Rensing S.A."/>
        </authorList>
    </citation>
    <scope>NUCLEOTIDE SEQUENCE [LARGE SCALE GENOMIC DNA]</scope>
    <source>
        <strain evidence="10 11">cv. Gransden 2004</strain>
    </source>
</reference>
<accession>A0A2K1IJR6</accession>
<evidence type="ECO:0000256" key="4">
    <source>
        <dbReference type="ARBA" id="ARBA00022630"/>
    </source>
</evidence>
<dbReference type="GO" id="GO:0019139">
    <property type="term" value="F:cytokinin dehydrogenase activity"/>
    <property type="evidence" value="ECO:0007669"/>
    <property type="project" value="UniProtKB-EC"/>
</dbReference>
<evidence type="ECO:0000259" key="8">
    <source>
        <dbReference type="PROSITE" id="PS51387"/>
    </source>
</evidence>
<evidence type="ECO:0000256" key="1">
    <source>
        <dbReference type="ARBA" id="ARBA00001974"/>
    </source>
</evidence>
<organism evidence="9">
    <name type="scientific">Physcomitrium patens</name>
    <name type="common">Spreading-leaved earth moss</name>
    <name type="synonym">Physcomitrella patens</name>
    <dbReference type="NCBI Taxonomy" id="3218"/>
    <lineage>
        <taxon>Eukaryota</taxon>
        <taxon>Viridiplantae</taxon>
        <taxon>Streptophyta</taxon>
        <taxon>Embryophyta</taxon>
        <taxon>Bryophyta</taxon>
        <taxon>Bryophytina</taxon>
        <taxon>Bryopsida</taxon>
        <taxon>Funariidae</taxon>
        <taxon>Funariales</taxon>
        <taxon>Funariaceae</taxon>
        <taxon>Physcomitrium</taxon>
    </lineage>
</organism>
<dbReference type="Proteomes" id="UP000006727">
    <property type="component" value="Chromosome 23"/>
</dbReference>
<gene>
    <name evidence="10" type="primary">LOC112275628</name>
    <name evidence="9" type="ORF">PHYPA_028214</name>
</gene>
<evidence type="ECO:0000256" key="6">
    <source>
        <dbReference type="ARBA" id="ARBA00023002"/>
    </source>
</evidence>
<dbReference type="OrthoDB" id="415825at2759"/>
<evidence type="ECO:0000256" key="7">
    <source>
        <dbReference type="SAM" id="SignalP"/>
    </source>
</evidence>
<evidence type="ECO:0000256" key="3">
    <source>
        <dbReference type="ARBA" id="ARBA00011928"/>
    </source>
</evidence>
<dbReference type="OMA" id="IMIFAEC"/>
<dbReference type="Gene3D" id="3.30.43.10">
    <property type="entry name" value="Uridine Diphospho-n-acetylenolpyruvylglucosamine Reductase, domain 2"/>
    <property type="match status" value="1"/>
</dbReference>
<reference evidence="9 11" key="1">
    <citation type="journal article" date="2008" name="Science">
        <title>The Physcomitrella genome reveals evolutionary insights into the conquest of land by plants.</title>
        <authorList>
            <person name="Rensing S."/>
            <person name="Lang D."/>
            <person name="Zimmer A."/>
            <person name="Terry A."/>
            <person name="Salamov A."/>
            <person name="Shapiro H."/>
            <person name="Nishiyama T."/>
            <person name="Perroud P.-F."/>
            <person name="Lindquist E."/>
            <person name="Kamisugi Y."/>
            <person name="Tanahashi T."/>
            <person name="Sakakibara K."/>
            <person name="Fujita T."/>
            <person name="Oishi K."/>
            <person name="Shin-I T."/>
            <person name="Kuroki Y."/>
            <person name="Toyoda A."/>
            <person name="Suzuki Y."/>
            <person name="Hashimoto A."/>
            <person name="Yamaguchi K."/>
            <person name="Sugano A."/>
            <person name="Kohara Y."/>
            <person name="Fujiyama A."/>
            <person name="Anterola A."/>
            <person name="Aoki S."/>
            <person name="Ashton N."/>
            <person name="Barbazuk W.B."/>
            <person name="Barker E."/>
            <person name="Bennetzen J."/>
            <person name="Bezanilla M."/>
            <person name="Blankenship R."/>
            <person name="Cho S.H."/>
            <person name="Dutcher S."/>
            <person name="Estelle M."/>
            <person name="Fawcett J.A."/>
            <person name="Gundlach H."/>
            <person name="Hanada K."/>
            <person name="Heyl A."/>
            <person name="Hicks K.A."/>
            <person name="Hugh J."/>
            <person name="Lohr M."/>
            <person name="Mayer K."/>
            <person name="Melkozernov A."/>
            <person name="Murata T."/>
            <person name="Nelson D."/>
            <person name="Pils B."/>
            <person name="Prigge M."/>
            <person name="Reiss B."/>
            <person name="Renner T."/>
            <person name="Rombauts S."/>
            <person name="Rushton P."/>
            <person name="Sanderfoot A."/>
            <person name="Schween G."/>
            <person name="Shiu S.-H."/>
            <person name="Stueber K."/>
            <person name="Theodoulou F.L."/>
            <person name="Tu H."/>
            <person name="Van de Peer Y."/>
            <person name="Verrier P.J."/>
            <person name="Waters E."/>
            <person name="Wood A."/>
            <person name="Yang L."/>
            <person name="Cove D."/>
            <person name="Cuming A."/>
            <person name="Hasebe M."/>
            <person name="Lucas S."/>
            <person name="Mishler D.B."/>
            <person name="Reski R."/>
            <person name="Grigoriev I."/>
            <person name="Quatrano R.S."/>
            <person name="Boore J.L."/>
        </authorList>
    </citation>
    <scope>NUCLEOTIDE SEQUENCE [LARGE SCALE GENOMIC DNA]</scope>
    <source>
        <strain evidence="10 11">cv. Gransden 2004</strain>
    </source>
</reference>
<comment type="similarity">
    <text evidence="2">Belongs to the oxygen-dependent FAD-linked oxidoreductase family.</text>
</comment>
<dbReference type="PANTHER" id="PTHR13878">
    <property type="entry name" value="GULONOLACTONE OXIDASE"/>
    <property type="match status" value="1"/>
</dbReference>
<feature type="domain" description="FAD-binding PCMH-type" evidence="8">
    <location>
        <begin position="75"/>
        <end position="255"/>
    </location>
</feature>
<dbReference type="RefSeq" id="XP_024361934.1">
    <property type="nucleotide sequence ID" value="XM_024506166.2"/>
</dbReference>
<dbReference type="EnsemblPlants" id="Pp3c23_17360V3.2">
    <property type="protein sequence ID" value="Pp3c23_17360V3.2"/>
    <property type="gene ID" value="Pp3c23_17360"/>
</dbReference>
<feature type="chain" id="PRO_5043157952" description="cytokinin dehydrogenase" evidence="7">
    <location>
        <begin position="20"/>
        <end position="561"/>
    </location>
</feature>
<keyword evidence="6" id="KW-0560">Oxidoreductase</keyword>
<dbReference type="STRING" id="3218.A0A2K1IJR6"/>
<evidence type="ECO:0000313" key="11">
    <source>
        <dbReference type="Proteomes" id="UP000006727"/>
    </source>
</evidence>
<dbReference type="Pfam" id="PF01565">
    <property type="entry name" value="FAD_binding_4"/>
    <property type="match status" value="1"/>
</dbReference>
<keyword evidence="5" id="KW-0274">FAD</keyword>
<reference evidence="10" key="3">
    <citation type="submission" date="2020-12" db="UniProtKB">
        <authorList>
            <consortium name="EnsemblPlants"/>
        </authorList>
    </citation>
    <scope>IDENTIFICATION</scope>
</reference>
<dbReference type="Pfam" id="PF09265">
    <property type="entry name" value="Cytokin-bind"/>
    <property type="match status" value="1"/>
</dbReference>
<dbReference type="KEGG" id="ppp:112275628"/>
<name>A0A2K1IJR6_PHYPA</name>
<dbReference type="InterPro" id="IPR016167">
    <property type="entry name" value="FAD-bd_PCMH_sub1"/>
</dbReference>
<evidence type="ECO:0000256" key="2">
    <source>
        <dbReference type="ARBA" id="ARBA00005466"/>
    </source>
</evidence>
<evidence type="ECO:0000256" key="5">
    <source>
        <dbReference type="ARBA" id="ARBA00022827"/>
    </source>
</evidence>
<dbReference type="SUPFAM" id="SSF55103">
    <property type="entry name" value="FAD-linked oxidases, C-terminal domain"/>
    <property type="match status" value="1"/>
</dbReference>
<proteinExistence type="inferred from homology"/>
<comment type="cofactor">
    <cofactor evidence="1">
        <name>FAD</name>
        <dbReference type="ChEBI" id="CHEBI:57692"/>
    </cofactor>
</comment>
<dbReference type="Gene3D" id="3.30.465.10">
    <property type="match status" value="1"/>
</dbReference>
<keyword evidence="7" id="KW-0732">Signal</keyword>
<protein>
    <recommendedName>
        <fullName evidence="3">cytokinin dehydrogenase</fullName>
        <ecNumber evidence="3">1.5.99.12</ecNumber>
    </recommendedName>
</protein>
<dbReference type="EMBL" id="ABEU02000023">
    <property type="protein sequence ID" value="PNR29520.1"/>
    <property type="molecule type" value="Genomic_DNA"/>
</dbReference>
<keyword evidence="11" id="KW-1185">Reference proteome</keyword>
<sequence length="561" mass="61924">MKFTSWVHVAVALMGCILAFGSPTCHCSGSNSEADSRRGSISASDRMYLESLSLQGTLTFDNTTASAKDWGQLRRFVAPAGVLQPASVEDIATVVGAVGRLESDLTVAARGLGSSVGGQSQARNGIIIEMTTMKGIAVVPLGDKASQGVPFVEAMGGALWVDVLRASLEHGVAPRSWTDYLYLTVGGTLSNAGVSGQTFRHGPEVSNVLQLEVVTGKGLVVECTPTKNSELFFAVLGGLGQFGIITKARIVLEKAPQRVRWMRTLYTDFVTFKKDQELLISSATSKTFDYVEGFVVVNNENAINGWGSVPFVHSEISEAMIPPSASAIMYCLEVIKAYSAADVQTLDEEIESMLAPLNFHRELLFKTDTTYFKFLDRVHELELQLRSRGLWEIPHPWLNIFVPASVIDRFDMLVFKHLVTHEFNGPILVYPVNKSKWDKRLSVAVPEGQEEIFYIVAFLRNKLPDAAGGPSLSTMLEDNEKILRICEPLQCKQYLPHYQDRSRWKRHFGSKWETFVQNKQLFDPTAILSPGLNIFSRRRSSSSLGSKFSLANFTPSQAHAE</sequence>
<dbReference type="GO" id="GO:0016491">
    <property type="term" value="F:oxidoreductase activity"/>
    <property type="evidence" value="ECO:0000318"/>
    <property type="project" value="GO_Central"/>
</dbReference>